<dbReference type="InterPro" id="IPR011051">
    <property type="entry name" value="RmlC_Cupin_sf"/>
</dbReference>
<evidence type="ECO:0000259" key="1">
    <source>
        <dbReference type="Pfam" id="PF12973"/>
    </source>
</evidence>
<evidence type="ECO:0000313" key="2">
    <source>
        <dbReference type="EMBL" id="CAL1241383.1"/>
    </source>
</evidence>
<accession>A0ABM9NL61</accession>
<keyword evidence="3" id="KW-1185">Reference proteome</keyword>
<protein>
    <recommendedName>
        <fullName evidence="1">ChrR-like cupin domain-containing protein</fullName>
    </recommendedName>
</protein>
<dbReference type="Gene3D" id="2.60.120.10">
    <property type="entry name" value="Jelly Rolls"/>
    <property type="match status" value="2"/>
</dbReference>
<evidence type="ECO:0000313" key="3">
    <source>
        <dbReference type="Proteomes" id="UP001497493"/>
    </source>
</evidence>
<dbReference type="InterPro" id="IPR014710">
    <property type="entry name" value="RmlC-like_jellyroll"/>
</dbReference>
<dbReference type="Proteomes" id="UP001497493">
    <property type="component" value="Chromosome"/>
</dbReference>
<reference evidence="2 3" key="1">
    <citation type="submission" date="2024-04" db="EMBL/GenBank/DDBJ databases">
        <authorList>
            <person name="Cremers G."/>
        </authorList>
    </citation>
    <scope>NUCLEOTIDE SEQUENCE [LARGE SCALE GENOMIC DNA]</scope>
    <source>
        <strain evidence="2">MeCH1-AG</strain>
    </source>
</reference>
<organism evidence="2 3">
    <name type="scientific">Candidatus Methylocalor cossyra</name>
    <dbReference type="NCBI Taxonomy" id="3108543"/>
    <lineage>
        <taxon>Bacteria</taxon>
        <taxon>Pseudomonadati</taxon>
        <taxon>Pseudomonadota</taxon>
        <taxon>Gammaproteobacteria</taxon>
        <taxon>Methylococcales</taxon>
        <taxon>Methylococcaceae</taxon>
        <taxon>Candidatus Methylocalor</taxon>
    </lineage>
</organism>
<dbReference type="Pfam" id="PF12973">
    <property type="entry name" value="Cupin_7"/>
    <property type="match status" value="2"/>
</dbReference>
<feature type="domain" description="ChrR-like cupin" evidence="1">
    <location>
        <begin position="60"/>
        <end position="150"/>
    </location>
</feature>
<dbReference type="SUPFAM" id="SSF51182">
    <property type="entry name" value="RmlC-like cupins"/>
    <property type="match status" value="2"/>
</dbReference>
<feature type="domain" description="ChrR-like cupin" evidence="1">
    <location>
        <begin position="184"/>
        <end position="272"/>
    </location>
</feature>
<sequence>MADHPEASDQSADLLPSDGAAWWLEGLAPVAPPPERREALRACLLQRAAQSLAERAGLTTVRAKDGLWRPLKRGIRIKPLAAGTCGQSVLIELAPGAALPMHRHRWVEEGIVLRGDVCLGELQLRPFDYHVSPAGSRHPRIRSQGGALAFLRGTSVGHTPSLLLELLTGLLPFAGEPPRTVPCDGPSWREIAPGVTEKRLWSDGTWVSRYLRLEPSARVPGHPHRAAEECLMLEGDVFLGDILLRPGDYQWAAPGSRHGEVFSDTGALLFVRGAVDP</sequence>
<name>A0ABM9NL61_9GAMM</name>
<gene>
    <name evidence="2" type="ORF">MECH1_V1_2607</name>
</gene>
<proteinExistence type="predicted"/>
<dbReference type="RefSeq" id="WP_348757904.1">
    <property type="nucleotide sequence ID" value="NZ_OZ026884.1"/>
</dbReference>
<dbReference type="EMBL" id="OZ026884">
    <property type="protein sequence ID" value="CAL1241383.1"/>
    <property type="molecule type" value="Genomic_DNA"/>
</dbReference>
<dbReference type="InterPro" id="IPR025979">
    <property type="entry name" value="ChrR-like_cupin_dom"/>
</dbReference>